<reference evidence="1 2" key="1">
    <citation type="submission" date="2018-12" db="EMBL/GenBank/DDBJ databases">
        <title>Sequencing of bacterial isolates from soil warming experiment in Harvard Forest, Massachusetts, USA.</title>
        <authorList>
            <person name="Deangelis K."/>
        </authorList>
    </citation>
    <scope>NUCLEOTIDE SEQUENCE [LARGE SCALE GENOMIC DNA]</scope>
    <source>
        <strain evidence="1 2">EB153</strain>
    </source>
</reference>
<dbReference type="OrthoDB" id="2449873at2"/>
<comment type="caution">
    <text evidence="1">The sequence shown here is derived from an EMBL/GenBank/DDBJ whole genome shotgun (WGS) entry which is preliminary data.</text>
</comment>
<organism evidence="1 2">
    <name type="scientific">Edaphobacter aggregans</name>
    <dbReference type="NCBI Taxonomy" id="570835"/>
    <lineage>
        <taxon>Bacteria</taxon>
        <taxon>Pseudomonadati</taxon>
        <taxon>Acidobacteriota</taxon>
        <taxon>Terriglobia</taxon>
        <taxon>Terriglobales</taxon>
        <taxon>Acidobacteriaceae</taxon>
        <taxon>Edaphobacter</taxon>
    </lineage>
</organism>
<evidence type="ECO:0000313" key="2">
    <source>
        <dbReference type="Proteomes" id="UP000269669"/>
    </source>
</evidence>
<name>A0A428MCP7_9BACT</name>
<dbReference type="AlphaFoldDB" id="A0A428MCP7"/>
<proteinExistence type="predicted"/>
<gene>
    <name evidence="1" type="ORF">EDE15_0141</name>
</gene>
<sequence length="187" mass="20484">MRTLLIAWMFGVMVAGLVLVSGTAAQTLAKDKGEAPGILPTSFGEAVDRDIMTIRDATAKFKTTEAAEAAGYKRVTGCVQHQPAGAMGYHFQNNDLLDTTLDLEHPEVLVYEKMPDGTFQLNGVEFLVPISAWKSTDPPRIMGQALIKADSIGFWFLHVWTWKPSPSGLFAPWNPDVKCLETSSMSH</sequence>
<dbReference type="Proteomes" id="UP000269669">
    <property type="component" value="Unassembled WGS sequence"/>
</dbReference>
<dbReference type="RefSeq" id="WP_125483512.1">
    <property type="nucleotide sequence ID" value="NZ_RSDW01000001.1"/>
</dbReference>
<dbReference type="EMBL" id="RSDW01000001">
    <property type="protein sequence ID" value="RSL14680.1"/>
    <property type="molecule type" value="Genomic_DNA"/>
</dbReference>
<accession>A0A428MCP7</accession>
<protein>
    <submittedName>
        <fullName evidence="1">Uncharacterized protein</fullName>
    </submittedName>
</protein>
<keyword evidence="2" id="KW-1185">Reference proteome</keyword>
<evidence type="ECO:0000313" key="1">
    <source>
        <dbReference type="EMBL" id="RSL14680.1"/>
    </source>
</evidence>